<dbReference type="AlphaFoldDB" id="A0A0A9EVP1"/>
<evidence type="ECO:0000313" key="2">
    <source>
        <dbReference type="EMBL" id="JAE04835.1"/>
    </source>
</evidence>
<feature type="region of interest" description="Disordered" evidence="1">
    <location>
        <begin position="49"/>
        <end position="80"/>
    </location>
</feature>
<proteinExistence type="predicted"/>
<reference evidence="2" key="2">
    <citation type="journal article" date="2015" name="Data Brief">
        <title>Shoot transcriptome of the giant reed, Arundo donax.</title>
        <authorList>
            <person name="Barrero R.A."/>
            <person name="Guerrero F.D."/>
            <person name="Moolhuijzen P."/>
            <person name="Goolsby J.A."/>
            <person name="Tidwell J."/>
            <person name="Bellgard S.E."/>
            <person name="Bellgard M.I."/>
        </authorList>
    </citation>
    <scope>NUCLEOTIDE SEQUENCE</scope>
    <source>
        <tissue evidence="2">Shoot tissue taken approximately 20 cm above the soil surface</tissue>
    </source>
</reference>
<evidence type="ECO:0000256" key="1">
    <source>
        <dbReference type="SAM" id="MobiDB-lite"/>
    </source>
</evidence>
<organism evidence="2">
    <name type="scientific">Arundo donax</name>
    <name type="common">Giant reed</name>
    <name type="synonym">Donax arundinaceus</name>
    <dbReference type="NCBI Taxonomy" id="35708"/>
    <lineage>
        <taxon>Eukaryota</taxon>
        <taxon>Viridiplantae</taxon>
        <taxon>Streptophyta</taxon>
        <taxon>Embryophyta</taxon>
        <taxon>Tracheophyta</taxon>
        <taxon>Spermatophyta</taxon>
        <taxon>Magnoliopsida</taxon>
        <taxon>Liliopsida</taxon>
        <taxon>Poales</taxon>
        <taxon>Poaceae</taxon>
        <taxon>PACMAD clade</taxon>
        <taxon>Arundinoideae</taxon>
        <taxon>Arundineae</taxon>
        <taxon>Arundo</taxon>
    </lineage>
</organism>
<protein>
    <submittedName>
        <fullName evidence="2">Uncharacterized protein</fullName>
    </submittedName>
</protein>
<accession>A0A0A9EVP1</accession>
<name>A0A0A9EVP1_ARUDO</name>
<reference evidence="2" key="1">
    <citation type="submission" date="2014-09" db="EMBL/GenBank/DDBJ databases">
        <authorList>
            <person name="Magalhaes I.L.F."/>
            <person name="Oliveira U."/>
            <person name="Santos F.R."/>
            <person name="Vidigal T.H.D.A."/>
            <person name="Brescovit A.D."/>
            <person name="Santos A.J."/>
        </authorList>
    </citation>
    <scope>NUCLEOTIDE SEQUENCE</scope>
    <source>
        <tissue evidence="2">Shoot tissue taken approximately 20 cm above the soil surface</tissue>
    </source>
</reference>
<sequence length="80" mass="9406">MQNLQAFQNPPNNFSLRYVCFIQMIARTSLKNTTKQQQTYSEVYVTKMNKKKTSTRDRMNFSEHKEHSGTSFESGGRHKI</sequence>
<dbReference type="EMBL" id="GBRH01193061">
    <property type="protein sequence ID" value="JAE04835.1"/>
    <property type="molecule type" value="Transcribed_RNA"/>
</dbReference>
<feature type="compositionally biased region" description="Basic and acidic residues" evidence="1">
    <location>
        <begin position="54"/>
        <end position="68"/>
    </location>
</feature>